<dbReference type="InterPro" id="IPR006442">
    <property type="entry name" value="Antitoxin_Phd/YefM"/>
</dbReference>
<dbReference type="EMBL" id="CP010827">
    <property type="protein sequence ID" value="AJI77679.1"/>
    <property type="molecule type" value="Genomic_DNA"/>
</dbReference>
<protein>
    <recommendedName>
        <fullName evidence="1">Antitoxin</fullName>
    </recommendedName>
</protein>
<sequence>MYKMYIFSMKTMSVTSSQFRQSQSQIFEEAQHTPVAITSRGSRVRAFVVSPSFFARAVEALEDREDVQAAELARGESVEISHEDLKTKLVPPCQKVNTPLRLEDSS</sequence>
<gene>
    <name evidence="2" type="ORF">CSING_00555</name>
</gene>
<dbReference type="KEGG" id="csx:CSING_00555"/>
<proteinExistence type="inferred from homology"/>
<evidence type="ECO:0000313" key="2">
    <source>
        <dbReference type="EMBL" id="AJI77679.1"/>
    </source>
</evidence>
<dbReference type="STRING" id="161899.CSING_00555"/>
<dbReference type="HOGENOM" id="CLU_160748_1_0_11"/>
<dbReference type="Pfam" id="PF02604">
    <property type="entry name" value="PhdYeFM_antitox"/>
    <property type="match status" value="1"/>
</dbReference>
<evidence type="ECO:0000256" key="1">
    <source>
        <dbReference type="RuleBase" id="RU362080"/>
    </source>
</evidence>
<comment type="similarity">
    <text evidence="1">Belongs to the phD/YefM antitoxin family.</text>
</comment>
<evidence type="ECO:0000313" key="3">
    <source>
        <dbReference type="Proteomes" id="UP000031890"/>
    </source>
</evidence>
<name>A0A0B6EXK9_9CORY</name>
<dbReference type="RefSeq" id="WP_391497934.1">
    <property type="nucleotide sequence ID" value="NZ_CP010827.1"/>
</dbReference>
<reference evidence="2 3" key="1">
    <citation type="journal article" date="2015" name="Genome Announc.">
        <title>Complete Genome Sequence and Annotation of Corynebacterium singulare DSM 44357, Isolated from a Human Semen Specimen.</title>
        <authorList>
            <person name="Merten M."/>
            <person name="Brinkrolf K."/>
            <person name="Albersmeier A."/>
            <person name="Kutter Y."/>
            <person name="Ruckert C."/>
            <person name="Tauch A."/>
        </authorList>
    </citation>
    <scope>NUCLEOTIDE SEQUENCE [LARGE SCALE GENOMIC DNA]</scope>
    <source>
        <strain evidence="2">IBS B52218</strain>
    </source>
</reference>
<comment type="function">
    <text evidence="1">Antitoxin component of a type II toxin-antitoxin (TA) system.</text>
</comment>
<accession>A0A0B6EXK9</accession>
<dbReference type="AlphaFoldDB" id="A0A0B6EXK9"/>
<dbReference type="Proteomes" id="UP000031890">
    <property type="component" value="Chromosome"/>
</dbReference>
<organism evidence="2 3">
    <name type="scientific">Corynebacterium singulare</name>
    <dbReference type="NCBI Taxonomy" id="161899"/>
    <lineage>
        <taxon>Bacteria</taxon>
        <taxon>Bacillati</taxon>
        <taxon>Actinomycetota</taxon>
        <taxon>Actinomycetes</taxon>
        <taxon>Mycobacteriales</taxon>
        <taxon>Corynebacteriaceae</taxon>
        <taxon>Corynebacterium</taxon>
    </lineage>
</organism>